<sequence length="326" mass="37020">MDQRGYRKQDTSPRPKVMSADHLLRVLKHKRSNSGVRGMDNERRLMYGPNFDRWAALVLAATSFRTERSALSDGIFRHLTFRAHFDFASDLALNKEKRAGFRTEDRAIDFDWPRRTCSILAQLFSTLSATLYDVRKYEQAHELCLRLSEASDSSYYKEIRLNLKRTCDGLRDCQRSLGALREILILEQDHVQTNRSLHLARNQNKDLTRLSWVTLVSQPLVIAAAIFSCGGVELALPRISPTILFLALLLCTSAAIAAIVIAASRRALSSSTELGISRQLVADIGPARDRDENDNRRHSPFSLPILELPALRRSDMLAFTPRRKIQ</sequence>
<keyword evidence="1" id="KW-1133">Transmembrane helix</keyword>
<reference evidence="2" key="1">
    <citation type="submission" date="2021-05" db="EMBL/GenBank/DDBJ databases">
        <title>Comparative genomics of three Colletotrichum scovillei strains and genetic complementation revealed genes involved fungal growth and virulence on chili pepper.</title>
        <authorList>
            <person name="Hsieh D.-K."/>
            <person name="Chuang S.-C."/>
            <person name="Chen C.-Y."/>
            <person name="Chao Y.-T."/>
            <person name="Lu M.-Y.J."/>
            <person name="Lee M.-H."/>
            <person name="Shih M.-C."/>
        </authorList>
    </citation>
    <scope>NUCLEOTIDE SEQUENCE</scope>
    <source>
        <strain evidence="2">Coll-153</strain>
    </source>
</reference>
<feature type="transmembrane region" description="Helical" evidence="1">
    <location>
        <begin position="210"/>
        <end position="236"/>
    </location>
</feature>
<protein>
    <submittedName>
        <fullName evidence="2">Uncharacterized protein</fullName>
    </submittedName>
</protein>
<proteinExistence type="predicted"/>
<dbReference type="Proteomes" id="UP000699042">
    <property type="component" value="Unassembled WGS sequence"/>
</dbReference>
<comment type="caution">
    <text evidence="2">The sequence shown here is derived from an EMBL/GenBank/DDBJ whole genome shotgun (WGS) entry which is preliminary data.</text>
</comment>
<feature type="transmembrane region" description="Helical" evidence="1">
    <location>
        <begin position="242"/>
        <end position="263"/>
    </location>
</feature>
<organism evidence="2 3">
    <name type="scientific">Colletotrichum scovillei</name>
    <dbReference type="NCBI Taxonomy" id="1209932"/>
    <lineage>
        <taxon>Eukaryota</taxon>
        <taxon>Fungi</taxon>
        <taxon>Dikarya</taxon>
        <taxon>Ascomycota</taxon>
        <taxon>Pezizomycotina</taxon>
        <taxon>Sordariomycetes</taxon>
        <taxon>Hypocreomycetidae</taxon>
        <taxon>Glomerellales</taxon>
        <taxon>Glomerellaceae</taxon>
        <taxon>Colletotrichum</taxon>
        <taxon>Colletotrichum acutatum species complex</taxon>
    </lineage>
</organism>
<keyword evidence="1" id="KW-0472">Membrane</keyword>
<gene>
    <name evidence="2" type="ORF">JMJ77_012630</name>
</gene>
<evidence type="ECO:0000313" key="3">
    <source>
        <dbReference type="Proteomes" id="UP000699042"/>
    </source>
</evidence>
<accession>A0A9P7R446</accession>
<evidence type="ECO:0000313" key="2">
    <source>
        <dbReference type="EMBL" id="KAG7049872.1"/>
    </source>
</evidence>
<dbReference type="EMBL" id="JAESDN010000005">
    <property type="protein sequence ID" value="KAG7049872.1"/>
    <property type="molecule type" value="Genomic_DNA"/>
</dbReference>
<evidence type="ECO:0000256" key="1">
    <source>
        <dbReference type="SAM" id="Phobius"/>
    </source>
</evidence>
<dbReference type="AlphaFoldDB" id="A0A9P7R446"/>
<keyword evidence="3" id="KW-1185">Reference proteome</keyword>
<name>A0A9P7R446_9PEZI</name>
<keyword evidence="1" id="KW-0812">Transmembrane</keyword>